<keyword evidence="3" id="KW-1185">Reference proteome</keyword>
<gene>
    <name evidence="2" type="ORF">Tsubulata_018832</name>
</gene>
<evidence type="ECO:0000256" key="1">
    <source>
        <dbReference type="SAM" id="Phobius"/>
    </source>
</evidence>
<organism evidence="2 3">
    <name type="scientific">Turnera subulata</name>
    <dbReference type="NCBI Taxonomy" id="218843"/>
    <lineage>
        <taxon>Eukaryota</taxon>
        <taxon>Viridiplantae</taxon>
        <taxon>Streptophyta</taxon>
        <taxon>Embryophyta</taxon>
        <taxon>Tracheophyta</taxon>
        <taxon>Spermatophyta</taxon>
        <taxon>Magnoliopsida</taxon>
        <taxon>eudicotyledons</taxon>
        <taxon>Gunneridae</taxon>
        <taxon>Pentapetalae</taxon>
        <taxon>rosids</taxon>
        <taxon>fabids</taxon>
        <taxon>Malpighiales</taxon>
        <taxon>Passifloraceae</taxon>
        <taxon>Turnera</taxon>
    </lineage>
</organism>
<keyword evidence="1" id="KW-0812">Transmembrane</keyword>
<dbReference type="Proteomes" id="UP001141552">
    <property type="component" value="Unassembled WGS sequence"/>
</dbReference>
<proteinExistence type="predicted"/>
<reference evidence="2" key="2">
    <citation type="journal article" date="2023" name="Plants (Basel)">
        <title>Annotation of the Turnera subulata (Passifloraceae) Draft Genome Reveals the S-Locus Evolved after the Divergence of Turneroideae from Passifloroideae in a Stepwise Manner.</title>
        <authorList>
            <person name="Henning P.M."/>
            <person name="Roalson E.H."/>
            <person name="Mir W."/>
            <person name="McCubbin A.G."/>
            <person name="Shore J.S."/>
        </authorList>
    </citation>
    <scope>NUCLEOTIDE SEQUENCE</scope>
    <source>
        <strain evidence="2">F60SS</strain>
    </source>
</reference>
<keyword evidence="1" id="KW-1133">Transmembrane helix</keyword>
<evidence type="ECO:0000313" key="3">
    <source>
        <dbReference type="Proteomes" id="UP001141552"/>
    </source>
</evidence>
<feature type="transmembrane region" description="Helical" evidence="1">
    <location>
        <begin position="15"/>
        <end position="37"/>
    </location>
</feature>
<evidence type="ECO:0000313" key="2">
    <source>
        <dbReference type="EMBL" id="KAJ4830699.1"/>
    </source>
</evidence>
<protein>
    <submittedName>
        <fullName evidence="2">Uncharacterized protein</fullName>
    </submittedName>
</protein>
<dbReference type="EMBL" id="JAKUCV010005559">
    <property type="protein sequence ID" value="KAJ4830699.1"/>
    <property type="molecule type" value="Genomic_DNA"/>
</dbReference>
<dbReference type="AlphaFoldDB" id="A0A9Q0J716"/>
<accession>A0A9Q0J716</accession>
<comment type="caution">
    <text evidence="2">The sequence shown here is derived from an EMBL/GenBank/DDBJ whole genome shotgun (WGS) entry which is preliminary data.</text>
</comment>
<sequence>LFCAFWGRFGSSNGFFWFGSFWGFNGGTEPCCVVLVCRRDCLSVSISCTFFLLLICCRIHLWTNRMVNLVSVNLFFFKLILNFEVVSKLTENLLVLNS</sequence>
<keyword evidence="1" id="KW-0472">Membrane</keyword>
<feature type="non-terminal residue" evidence="2">
    <location>
        <position position="1"/>
    </location>
</feature>
<name>A0A9Q0J716_9ROSI</name>
<feature type="transmembrane region" description="Helical" evidence="1">
    <location>
        <begin position="44"/>
        <end position="61"/>
    </location>
</feature>
<reference evidence="2" key="1">
    <citation type="submission" date="2022-02" db="EMBL/GenBank/DDBJ databases">
        <authorList>
            <person name="Henning P.M."/>
            <person name="McCubbin A.G."/>
            <person name="Shore J.S."/>
        </authorList>
    </citation>
    <scope>NUCLEOTIDE SEQUENCE</scope>
    <source>
        <strain evidence="2">F60SS</strain>
        <tissue evidence="2">Leaves</tissue>
    </source>
</reference>